<dbReference type="OrthoDB" id="1850874at2"/>
<keyword evidence="2" id="KW-1185">Reference proteome</keyword>
<dbReference type="InterPro" id="IPR010064">
    <property type="entry name" value="HK97-gp10_tail"/>
</dbReference>
<sequence length="169" mass="19067">MAFGDGLKDMVRRYEGYQQELVAAVPVQLKETTTFIVERVKKYTPPTEGEKYNANAMGDLKAHWEQDSILTPYRLHEGAYTSVVANNLQYASYVENGHRMDKHFVPGLFIVGGQLVYDAALADKGGLMVGTKTKYVRGVYMLDRALREGESHLQQGMRRVLMSVMKKEG</sequence>
<organism evidence="1 2">
    <name type="scientific">Pelosinus propionicus DSM 13327</name>
    <dbReference type="NCBI Taxonomy" id="1123291"/>
    <lineage>
        <taxon>Bacteria</taxon>
        <taxon>Bacillati</taxon>
        <taxon>Bacillota</taxon>
        <taxon>Negativicutes</taxon>
        <taxon>Selenomonadales</taxon>
        <taxon>Sporomusaceae</taxon>
        <taxon>Pelosinus</taxon>
    </lineage>
</organism>
<protein>
    <submittedName>
        <fullName evidence="1">Bacteriophage HK97-gp10, putative tail-component</fullName>
    </submittedName>
</protein>
<dbReference type="EMBL" id="FOTS01000094">
    <property type="protein sequence ID" value="SFM37622.1"/>
    <property type="molecule type" value="Genomic_DNA"/>
</dbReference>
<dbReference type="Pfam" id="PF04883">
    <property type="entry name" value="HK97-gp10_like"/>
    <property type="match status" value="1"/>
</dbReference>
<gene>
    <name evidence="1" type="ORF">SAMN04490355_10946</name>
</gene>
<dbReference type="AlphaFoldDB" id="A0A1I4QBZ4"/>
<accession>A0A1I4QBZ4</accession>
<reference evidence="2" key="1">
    <citation type="submission" date="2016-10" db="EMBL/GenBank/DDBJ databases">
        <authorList>
            <person name="Varghese N."/>
            <person name="Submissions S."/>
        </authorList>
    </citation>
    <scope>NUCLEOTIDE SEQUENCE [LARGE SCALE GENOMIC DNA]</scope>
    <source>
        <strain evidence="2">DSM 13327</strain>
    </source>
</reference>
<dbReference type="STRING" id="1123291.SAMN04490355_10946"/>
<proteinExistence type="predicted"/>
<evidence type="ECO:0000313" key="1">
    <source>
        <dbReference type="EMBL" id="SFM37622.1"/>
    </source>
</evidence>
<evidence type="ECO:0000313" key="2">
    <source>
        <dbReference type="Proteomes" id="UP000199520"/>
    </source>
</evidence>
<dbReference type="RefSeq" id="WP_090944580.1">
    <property type="nucleotide sequence ID" value="NZ_FOTS01000094.1"/>
</dbReference>
<name>A0A1I4QBZ4_9FIRM</name>
<dbReference type="Proteomes" id="UP000199520">
    <property type="component" value="Unassembled WGS sequence"/>
</dbReference>